<dbReference type="RefSeq" id="WP_205477418.1">
    <property type="nucleotide sequence ID" value="NZ_CP070506.1"/>
</dbReference>
<dbReference type="Proteomes" id="UP000663249">
    <property type="component" value="Chromosome"/>
</dbReference>
<proteinExistence type="predicted"/>
<accession>A0ABX7JST7</accession>
<name>A0ABX7JST7_9PSED</name>
<organism evidence="1 2">
    <name type="scientific">Pseudomonas hygromyciniae</name>
    <dbReference type="NCBI Taxonomy" id="2812000"/>
    <lineage>
        <taxon>Bacteria</taxon>
        <taxon>Pseudomonadati</taxon>
        <taxon>Pseudomonadota</taxon>
        <taxon>Gammaproteobacteria</taxon>
        <taxon>Pseudomonadales</taxon>
        <taxon>Pseudomonadaceae</taxon>
        <taxon>Pseudomonas</taxon>
    </lineage>
</organism>
<gene>
    <name evidence="1" type="ORF">JTY93_18155</name>
</gene>
<reference evidence="1 2" key="1">
    <citation type="submission" date="2021-02" db="EMBL/GenBank/DDBJ databases">
        <title>Genomic and phenotypic characterization of Pseudomonas hygromyciniae, a novel bacterial species discovered from a commercially purchased antibiotic vial.</title>
        <authorList>
            <person name="Turner T.L."/>
            <person name="Mitra S.D."/>
            <person name="Kochan T.J."/>
            <person name="Pincus N.B."/>
            <person name="Lebrun-Corbin M."/>
            <person name="Cheung B."/>
            <person name="Gatesy S.W."/>
            <person name="Afzal T."/>
            <person name="Ozer E.A."/>
            <person name="Hauser A.R."/>
        </authorList>
    </citation>
    <scope>NUCLEOTIDE SEQUENCE [LARGE SCALE GENOMIC DNA]</scope>
    <source>
        <strain evidence="1 2">SDM007</strain>
    </source>
</reference>
<dbReference type="EMBL" id="CP070506">
    <property type="protein sequence ID" value="QSB38190.1"/>
    <property type="molecule type" value="Genomic_DNA"/>
</dbReference>
<evidence type="ECO:0000313" key="1">
    <source>
        <dbReference type="EMBL" id="QSB38190.1"/>
    </source>
</evidence>
<evidence type="ECO:0000313" key="2">
    <source>
        <dbReference type="Proteomes" id="UP000663249"/>
    </source>
</evidence>
<sequence length="50" mass="5452">MNAYANARRDESITGLPGQLQPDDEVGLFIAYNFITVEASLLAKNLSAPR</sequence>
<keyword evidence="2" id="KW-1185">Reference proteome</keyword>
<protein>
    <submittedName>
        <fullName evidence="1">Uncharacterized protein</fullName>
    </submittedName>
</protein>